<name>A0AAV9WZ44_9PEZI</name>
<comment type="caution">
    <text evidence="2">The sequence shown here is derived from an EMBL/GenBank/DDBJ whole genome shotgun (WGS) entry which is preliminary data.</text>
</comment>
<proteinExistence type="predicted"/>
<dbReference type="AlphaFoldDB" id="A0AAV9WZ44"/>
<sequence length="434" mass="49125">MKKSILLLYFSPSIFNLSFAALDPYPGNLNDQVGASLQNVRNLQAANPLAQKTPEEIIWAPPGESILITPKQWQDFEKSLGVGTDREGPIWYILVAARRVLQLSHSLTSTVILLQQALAERGEANVEEVLDQFITRFSDLIGPLDNYLYRLPHHRTDYTQNPAAINMKTEGNPQLKEAFAQMLTILEQTPGLLNRGGVLDPGSQGQPSSISTRVTLRRMFDYDVGKTATDTAILLNDAYFLRAWETVYGVMQNLAQFEEQVTETMERLRLKYLPNNAAAYRQPVFDPYPVGLYDRKADGYGNYWLYKYELGTRSPGNDDQLGEMWGNYNVNNSTITDMCASYLIQLDSILRGVLPFMMDMFADIAVKANELANTSEWRKKNWAVIKTPDLAPSIDFLKQYPEWSEDAYSTQAQNWPEFGPLEEQNAVTLDADVF</sequence>
<protein>
    <submittedName>
        <fullName evidence="2">Uncharacterized protein</fullName>
    </submittedName>
</protein>
<accession>A0AAV9WZ44</accession>
<reference evidence="2 3" key="1">
    <citation type="submission" date="2019-10" db="EMBL/GenBank/DDBJ databases">
        <authorList>
            <person name="Palmer J.M."/>
        </authorList>
    </citation>
    <scope>NUCLEOTIDE SEQUENCE [LARGE SCALE GENOMIC DNA]</scope>
    <source>
        <strain evidence="2 3">TWF694</strain>
    </source>
</reference>
<evidence type="ECO:0000313" key="3">
    <source>
        <dbReference type="Proteomes" id="UP001365542"/>
    </source>
</evidence>
<feature type="signal peptide" evidence="1">
    <location>
        <begin position="1"/>
        <end position="20"/>
    </location>
</feature>
<gene>
    <name evidence="2" type="ORF">TWF694_003737</name>
</gene>
<evidence type="ECO:0000256" key="1">
    <source>
        <dbReference type="SAM" id="SignalP"/>
    </source>
</evidence>
<dbReference type="EMBL" id="JAVHJO010000013">
    <property type="protein sequence ID" value="KAK6530382.1"/>
    <property type="molecule type" value="Genomic_DNA"/>
</dbReference>
<feature type="chain" id="PRO_5043564293" evidence="1">
    <location>
        <begin position="21"/>
        <end position="434"/>
    </location>
</feature>
<keyword evidence="1" id="KW-0732">Signal</keyword>
<dbReference type="Proteomes" id="UP001365542">
    <property type="component" value="Unassembled WGS sequence"/>
</dbReference>
<evidence type="ECO:0000313" key="2">
    <source>
        <dbReference type="EMBL" id="KAK6530382.1"/>
    </source>
</evidence>
<organism evidence="2 3">
    <name type="scientific">Orbilia ellipsospora</name>
    <dbReference type="NCBI Taxonomy" id="2528407"/>
    <lineage>
        <taxon>Eukaryota</taxon>
        <taxon>Fungi</taxon>
        <taxon>Dikarya</taxon>
        <taxon>Ascomycota</taxon>
        <taxon>Pezizomycotina</taxon>
        <taxon>Orbiliomycetes</taxon>
        <taxon>Orbiliales</taxon>
        <taxon>Orbiliaceae</taxon>
        <taxon>Orbilia</taxon>
    </lineage>
</organism>
<keyword evidence="3" id="KW-1185">Reference proteome</keyword>